<sequence>MADMKHIRCFQVKSISEEILQPTGKKAEMHTFLSKVMVHICFTCDEKPGKHSRNSHPSNSEECYERVYKSTSLSSPC</sequence>
<keyword evidence="2" id="KW-1185">Reference proteome</keyword>
<dbReference type="AlphaFoldDB" id="A0AAV4R957"/>
<evidence type="ECO:0000313" key="2">
    <source>
        <dbReference type="Proteomes" id="UP001054945"/>
    </source>
</evidence>
<gene>
    <name evidence="1" type="ORF">CEXT_559021</name>
</gene>
<proteinExistence type="predicted"/>
<reference evidence="1 2" key="1">
    <citation type="submission" date="2021-06" db="EMBL/GenBank/DDBJ databases">
        <title>Caerostris extrusa draft genome.</title>
        <authorList>
            <person name="Kono N."/>
            <person name="Arakawa K."/>
        </authorList>
    </citation>
    <scope>NUCLEOTIDE SEQUENCE [LARGE SCALE GENOMIC DNA]</scope>
</reference>
<evidence type="ECO:0000313" key="1">
    <source>
        <dbReference type="EMBL" id="GIY16937.1"/>
    </source>
</evidence>
<protein>
    <submittedName>
        <fullName evidence="1">Uncharacterized protein</fullName>
    </submittedName>
</protein>
<comment type="caution">
    <text evidence="1">The sequence shown here is derived from an EMBL/GenBank/DDBJ whole genome shotgun (WGS) entry which is preliminary data.</text>
</comment>
<dbReference type="Proteomes" id="UP001054945">
    <property type="component" value="Unassembled WGS sequence"/>
</dbReference>
<accession>A0AAV4R957</accession>
<dbReference type="EMBL" id="BPLR01007442">
    <property type="protein sequence ID" value="GIY16937.1"/>
    <property type="molecule type" value="Genomic_DNA"/>
</dbReference>
<organism evidence="1 2">
    <name type="scientific">Caerostris extrusa</name>
    <name type="common">Bark spider</name>
    <name type="synonym">Caerostris bankana</name>
    <dbReference type="NCBI Taxonomy" id="172846"/>
    <lineage>
        <taxon>Eukaryota</taxon>
        <taxon>Metazoa</taxon>
        <taxon>Ecdysozoa</taxon>
        <taxon>Arthropoda</taxon>
        <taxon>Chelicerata</taxon>
        <taxon>Arachnida</taxon>
        <taxon>Araneae</taxon>
        <taxon>Araneomorphae</taxon>
        <taxon>Entelegynae</taxon>
        <taxon>Araneoidea</taxon>
        <taxon>Araneidae</taxon>
        <taxon>Caerostris</taxon>
    </lineage>
</organism>
<name>A0AAV4R957_CAEEX</name>